<dbReference type="Proteomes" id="UP000000311">
    <property type="component" value="Unassembled WGS sequence"/>
</dbReference>
<accession>E2ANL1</accession>
<protein>
    <submittedName>
        <fullName evidence="1">Uncharacterized protein</fullName>
    </submittedName>
</protein>
<evidence type="ECO:0000313" key="1">
    <source>
        <dbReference type="EMBL" id="EFN64977.1"/>
    </source>
</evidence>
<dbReference type="AlphaFoldDB" id="E2ANL1"/>
<evidence type="ECO:0000313" key="2">
    <source>
        <dbReference type="Proteomes" id="UP000000311"/>
    </source>
</evidence>
<proteinExistence type="predicted"/>
<sequence length="111" mass="12456">MVLTADLTHAGSHDGVAEVASINSRFSAGRKPINRHRYVDPTKYETGFCQRLPCVLQNVTRSIRREDLETLRQLHEPWYRQGILATNAAWNNDNASEDNRLCKSGATSGTK</sequence>
<dbReference type="EMBL" id="GL441253">
    <property type="protein sequence ID" value="EFN64977.1"/>
    <property type="molecule type" value="Genomic_DNA"/>
</dbReference>
<name>E2ANL1_CAMFO</name>
<reference evidence="1 2" key="1">
    <citation type="journal article" date="2010" name="Science">
        <title>Genomic comparison of the ants Camponotus floridanus and Harpegnathos saltator.</title>
        <authorList>
            <person name="Bonasio R."/>
            <person name="Zhang G."/>
            <person name="Ye C."/>
            <person name="Mutti N.S."/>
            <person name="Fang X."/>
            <person name="Qin N."/>
            <person name="Donahue G."/>
            <person name="Yang P."/>
            <person name="Li Q."/>
            <person name="Li C."/>
            <person name="Zhang P."/>
            <person name="Huang Z."/>
            <person name="Berger S.L."/>
            <person name="Reinberg D."/>
            <person name="Wang J."/>
            <person name="Liebig J."/>
        </authorList>
    </citation>
    <scope>NUCLEOTIDE SEQUENCE [LARGE SCALE GENOMIC DNA]</scope>
    <source>
        <strain evidence="2">C129</strain>
    </source>
</reference>
<gene>
    <name evidence="1" type="ORF">EAG_04703</name>
</gene>
<organism evidence="2">
    <name type="scientific">Camponotus floridanus</name>
    <name type="common">Florida carpenter ant</name>
    <dbReference type="NCBI Taxonomy" id="104421"/>
    <lineage>
        <taxon>Eukaryota</taxon>
        <taxon>Metazoa</taxon>
        <taxon>Ecdysozoa</taxon>
        <taxon>Arthropoda</taxon>
        <taxon>Hexapoda</taxon>
        <taxon>Insecta</taxon>
        <taxon>Pterygota</taxon>
        <taxon>Neoptera</taxon>
        <taxon>Endopterygota</taxon>
        <taxon>Hymenoptera</taxon>
        <taxon>Apocrita</taxon>
        <taxon>Aculeata</taxon>
        <taxon>Formicoidea</taxon>
        <taxon>Formicidae</taxon>
        <taxon>Formicinae</taxon>
        <taxon>Camponotus</taxon>
    </lineage>
</organism>
<keyword evidence="2" id="KW-1185">Reference proteome</keyword>
<dbReference type="InParanoid" id="E2ANL1"/>